<organism evidence="1 2">
    <name type="scientific">Rhodothalassium salexigens DSM 2132</name>
    <dbReference type="NCBI Taxonomy" id="1188247"/>
    <lineage>
        <taxon>Bacteria</taxon>
        <taxon>Pseudomonadati</taxon>
        <taxon>Pseudomonadota</taxon>
        <taxon>Alphaproteobacteria</taxon>
        <taxon>Rhodothalassiales</taxon>
        <taxon>Rhodothalassiaceae</taxon>
        <taxon>Rhodothalassium</taxon>
    </lineage>
</organism>
<dbReference type="RefSeq" id="WP_132707981.1">
    <property type="nucleotide sequence ID" value="NZ_JACIGF010000003.1"/>
</dbReference>
<reference evidence="1 2" key="1">
    <citation type="submission" date="2019-03" db="EMBL/GenBank/DDBJ databases">
        <title>Genomic Encyclopedia of Type Strains, Phase IV (KMG-IV): sequencing the most valuable type-strain genomes for metagenomic binning, comparative biology and taxonomic classification.</title>
        <authorList>
            <person name="Goeker M."/>
        </authorList>
    </citation>
    <scope>NUCLEOTIDE SEQUENCE [LARGE SCALE GENOMIC DNA]</scope>
    <source>
        <strain evidence="1 2">DSM 2132</strain>
    </source>
</reference>
<name>A0A4R2PNU6_RHOSA</name>
<dbReference type="InterPro" id="IPR019660">
    <property type="entry name" value="Put_sensory_transdc_reg_YbjN"/>
</dbReference>
<dbReference type="CDD" id="cd17033">
    <property type="entry name" value="DR1245-like"/>
    <property type="match status" value="1"/>
</dbReference>
<keyword evidence="2" id="KW-1185">Reference proteome</keyword>
<comment type="caution">
    <text evidence="1">The sequence shown here is derived from an EMBL/GenBank/DDBJ whole genome shotgun (WGS) entry which is preliminary data.</text>
</comment>
<sequence>MTTLFADQFLTPVANPVDTVEEVAQVNDWTFDRDDDELTAVLPGSFCDYQLRCLWREEGRALQIANLFDLKVPEAKRPAVYEAIGRLNERLWLGHFEMWAEEGLIMFRHAAVVDGAIGQTHVELLIETAHAECERYYPVFQFILWSGKTAQEAIDAALLDVIGEA</sequence>
<dbReference type="Proteomes" id="UP000295399">
    <property type="component" value="Unassembled WGS sequence"/>
</dbReference>
<dbReference type="OrthoDB" id="9792176at2"/>
<proteinExistence type="predicted"/>
<gene>
    <name evidence="1" type="ORF">EV659_103339</name>
</gene>
<evidence type="ECO:0008006" key="3">
    <source>
        <dbReference type="Google" id="ProtNLM"/>
    </source>
</evidence>
<evidence type="ECO:0000313" key="2">
    <source>
        <dbReference type="Proteomes" id="UP000295399"/>
    </source>
</evidence>
<accession>A0A4R2PNU6</accession>
<evidence type="ECO:0000313" key="1">
    <source>
        <dbReference type="EMBL" id="TCP36448.1"/>
    </source>
</evidence>
<dbReference type="EMBL" id="SLXO01000003">
    <property type="protein sequence ID" value="TCP36448.1"/>
    <property type="molecule type" value="Genomic_DNA"/>
</dbReference>
<dbReference type="AlphaFoldDB" id="A0A4R2PNU6"/>
<protein>
    <recommendedName>
        <fullName evidence="3">Sensory transduction regulator</fullName>
    </recommendedName>
</protein>
<dbReference type="InParanoid" id="A0A4R2PNU6"/>
<dbReference type="Pfam" id="PF10722">
    <property type="entry name" value="YbjN"/>
    <property type="match status" value="1"/>
</dbReference>